<reference evidence="1" key="1">
    <citation type="submission" date="2020-10" db="EMBL/GenBank/DDBJ databases">
        <authorList>
            <person name="Gilroy R."/>
        </authorList>
    </citation>
    <scope>NUCLEOTIDE SEQUENCE</scope>
    <source>
        <strain evidence="1">D5-748</strain>
    </source>
</reference>
<proteinExistence type="predicted"/>
<name>A0A9D9EBZ6_9BACT</name>
<gene>
    <name evidence="1" type="ORF">IAC23_05330</name>
</gene>
<dbReference type="Proteomes" id="UP000823619">
    <property type="component" value="Unassembled WGS sequence"/>
</dbReference>
<accession>A0A9D9EBZ6</accession>
<evidence type="ECO:0000313" key="1">
    <source>
        <dbReference type="EMBL" id="MBO8445101.1"/>
    </source>
</evidence>
<evidence type="ECO:0000313" key="2">
    <source>
        <dbReference type="Proteomes" id="UP000823619"/>
    </source>
</evidence>
<sequence length="180" mass="19587">MKKILSMAIFLATGSLCCPGQENVNSPSATEFDRYERIPVSYFNGLPSIEIPIYTAETKDLHLPISLSYHASGIKVNQYPTAVGLGWSLNAGGGITRIVNGIPDETCSQDIIDRSGTGFSGDADPGYWFSSRYMDKDGWASEESLKNYAGIANLIDYDTEPDEFVINAYGLCGSIYRPGC</sequence>
<reference evidence="1" key="2">
    <citation type="journal article" date="2021" name="PeerJ">
        <title>Extensive microbial diversity within the chicken gut microbiome revealed by metagenomics and culture.</title>
        <authorList>
            <person name="Gilroy R."/>
            <person name="Ravi A."/>
            <person name="Getino M."/>
            <person name="Pursley I."/>
            <person name="Horton D.L."/>
            <person name="Alikhan N.F."/>
            <person name="Baker D."/>
            <person name="Gharbi K."/>
            <person name="Hall N."/>
            <person name="Watson M."/>
            <person name="Adriaenssens E.M."/>
            <person name="Foster-Nyarko E."/>
            <person name="Jarju S."/>
            <person name="Secka A."/>
            <person name="Antonio M."/>
            <person name="Oren A."/>
            <person name="Chaudhuri R.R."/>
            <person name="La Ragione R."/>
            <person name="Hildebrand F."/>
            <person name="Pallen M.J."/>
        </authorList>
    </citation>
    <scope>NUCLEOTIDE SEQUENCE</scope>
    <source>
        <strain evidence="1">D5-748</strain>
    </source>
</reference>
<dbReference type="AlphaFoldDB" id="A0A9D9EBZ6"/>
<comment type="caution">
    <text evidence="1">The sequence shown here is derived from an EMBL/GenBank/DDBJ whole genome shotgun (WGS) entry which is preliminary data.</text>
</comment>
<protein>
    <submittedName>
        <fullName evidence="1">Uncharacterized protein</fullName>
    </submittedName>
</protein>
<dbReference type="EMBL" id="JADIMO010000064">
    <property type="protein sequence ID" value="MBO8445101.1"/>
    <property type="molecule type" value="Genomic_DNA"/>
</dbReference>
<organism evidence="1 2">
    <name type="scientific">Candidatus Cryptobacteroides merdavium</name>
    <dbReference type="NCBI Taxonomy" id="2840769"/>
    <lineage>
        <taxon>Bacteria</taxon>
        <taxon>Pseudomonadati</taxon>
        <taxon>Bacteroidota</taxon>
        <taxon>Bacteroidia</taxon>
        <taxon>Bacteroidales</taxon>
        <taxon>Candidatus Cryptobacteroides</taxon>
    </lineage>
</organism>